<keyword evidence="1" id="KW-0812">Transmembrane</keyword>
<evidence type="ECO:0000256" key="1">
    <source>
        <dbReference type="SAM" id="Phobius"/>
    </source>
</evidence>
<evidence type="ECO:0000313" key="2">
    <source>
        <dbReference type="EMBL" id="THF63289.1"/>
    </source>
</evidence>
<feature type="transmembrane region" description="Helical" evidence="1">
    <location>
        <begin position="121"/>
        <end position="143"/>
    </location>
</feature>
<accession>A0A4S4ATM7</accession>
<feature type="transmembrane region" description="Helical" evidence="1">
    <location>
        <begin position="292"/>
        <end position="314"/>
    </location>
</feature>
<protein>
    <submittedName>
        <fullName evidence="2">Uncharacterized protein</fullName>
    </submittedName>
</protein>
<dbReference type="AlphaFoldDB" id="A0A4S4ATM7"/>
<sequence length="323" mass="35121">MTNTLSLAKALLPALAGIAAFCYYMAHLAEKGSSELARQRLRELLLERKLLPAMRGAFVYFLRASDRYFGPKLFSWKALLRSIALSIFWIAGVLAACIAVYPNYSSWLGGNISRKLILQSAGVLLAASLVADYVSVCVTRAIARAVMAKGRLWLMSAVAVDLVASVLVFYFLFTSAKLVVHPANGALGLLDSLRVWFNPAGLPIGIEFLRPLSADMLVARGDGNFDIKGGLLTEIVYAFPESVLFLSSLLTSVWLWLYVLGYLILFAAVRLDRIGVSARRFLKTTEDPINSLALAIVIASAVLFTIILAFTAVADGLAYLSQS</sequence>
<dbReference type="Proteomes" id="UP000307956">
    <property type="component" value="Unassembled WGS sequence"/>
</dbReference>
<gene>
    <name evidence="2" type="ORF">E6O51_04260</name>
</gene>
<dbReference type="EMBL" id="SSOD01000003">
    <property type="protein sequence ID" value="THF63289.1"/>
    <property type="molecule type" value="Genomic_DNA"/>
</dbReference>
<reference evidence="2 3" key="1">
    <citation type="submission" date="2019-04" db="EMBL/GenBank/DDBJ databases">
        <title>Azoarcus rhizosphaerae sp. nov. isolated from rhizosphere of Ficus religiosa.</title>
        <authorList>
            <person name="Lin S.-Y."/>
            <person name="Hameed A."/>
            <person name="Hsu Y.-H."/>
            <person name="Young C.-C."/>
        </authorList>
    </citation>
    <scope>NUCLEOTIDE SEQUENCE [LARGE SCALE GENOMIC DNA]</scope>
    <source>
        <strain evidence="2 3">CC-YHH848</strain>
    </source>
</reference>
<feature type="transmembrane region" description="Helical" evidence="1">
    <location>
        <begin position="253"/>
        <end position="271"/>
    </location>
</feature>
<dbReference type="RefSeq" id="WP_136383741.1">
    <property type="nucleotide sequence ID" value="NZ_SSOD01000003.1"/>
</dbReference>
<proteinExistence type="predicted"/>
<name>A0A4S4ATM7_9RHOO</name>
<keyword evidence="3" id="KW-1185">Reference proteome</keyword>
<evidence type="ECO:0000313" key="3">
    <source>
        <dbReference type="Proteomes" id="UP000307956"/>
    </source>
</evidence>
<comment type="caution">
    <text evidence="2">The sequence shown here is derived from an EMBL/GenBank/DDBJ whole genome shotgun (WGS) entry which is preliminary data.</text>
</comment>
<feature type="transmembrane region" description="Helical" evidence="1">
    <location>
        <begin position="6"/>
        <end position="26"/>
    </location>
</feature>
<keyword evidence="1" id="KW-1133">Transmembrane helix</keyword>
<feature type="transmembrane region" description="Helical" evidence="1">
    <location>
        <begin position="152"/>
        <end position="173"/>
    </location>
</feature>
<keyword evidence="1" id="KW-0472">Membrane</keyword>
<organism evidence="2 3">
    <name type="scientific">Pseudothauera rhizosphaerae</name>
    <dbReference type="NCBI Taxonomy" id="2565932"/>
    <lineage>
        <taxon>Bacteria</taxon>
        <taxon>Pseudomonadati</taxon>
        <taxon>Pseudomonadota</taxon>
        <taxon>Betaproteobacteria</taxon>
        <taxon>Rhodocyclales</taxon>
        <taxon>Zoogloeaceae</taxon>
        <taxon>Pseudothauera</taxon>
    </lineage>
</organism>
<dbReference type="OrthoDB" id="9155796at2"/>
<feature type="transmembrane region" description="Helical" evidence="1">
    <location>
        <begin position="78"/>
        <end position="101"/>
    </location>
</feature>